<evidence type="ECO:0000313" key="3">
    <source>
        <dbReference type="Proteomes" id="UP000579281"/>
    </source>
</evidence>
<dbReference type="Pfam" id="PF09851">
    <property type="entry name" value="SHOCT"/>
    <property type="match status" value="1"/>
</dbReference>
<dbReference type="Proteomes" id="UP000579281">
    <property type="component" value="Unassembled WGS sequence"/>
</dbReference>
<gene>
    <name evidence="2" type="ORF">HNQ80_003890</name>
</gene>
<dbReference type="AlphaFoldDB" id="A0A841KWN1"/>
<dbReference type="InterPro" id="IPR018649">
    <property type="entry name" value="SHOCT"/>
</dbReference>
<comment type="caution">
    <text evidence="2">The sequence shown here is derived from an EMBL/GenBank/DDBJ whole genome shotgun (WGS) entry which is preliminary data.</text>
</comment>
<keyword evidence="3" id="KW-1185">Reference proteome</keyword>
<accession>A0A841KWN1</accession>
<dbReference type="EMBL" id="JACHEN010000028">
    <property type="protein sequence ID" value="MBB6217767.1"/>
    <property type="molecule type" value="Genomic_DNA"/>
</dbReference>
<evidence type="ECO:0000259" key="1">
    <source>
        <dbReference type="Pfam" id="PF09851"/>
    </source>
</evidence>
<name>A0A841KWN1_9FIRM</name>
<reference evidence="2 3" key="1">
    <citation type="submission" date="2020-08" db="EMBL/GenBank/DDBJ databases">
        <title>Genomic Encyclopedia of Type Strains, Phase IV (KMG-IV): sequencing the most valuable type-strain genomes for metagenomic binning, comparative biology and taxonomic classification.</title>
        <authorList>
            <person name="Goeker M."/>
        </authorList>
    </citation>
    <scope>NUCLEOTIDE SEQUENCE [LARGE SCALE GENOMIC DNA]</scope>
    <source>
        <strain evidence="2 3">DSM 103526</strain>
    </source>
</reference>
<sequence>MKDRLDRLKEYRTNGVITEDEYERKKADIIDNYEI</sequence>
<proteinExistence type="predicted"/>
<feature type="domain" description="SHOCT" evidence="1">
    <location>
        <begin position="3"/>
        <end position="29"/>
    </location>
</feature>
<evidence type="ECO:0000313" key="2">
    <source>
        <dbReference type="EMBL" id="MBB6217767.1"/>
    </source>
</evidence>
<protein>
    <submittedName>
        <fullName evidence="2">Putative membrane protein</fullName>
    </submittedName>
</protein>
<dbReference type="RefSeq" id="WP_184312260.1">
    <property type="nucleotide sequence ID" value="NZ_JACHEN010000028.1"/>
</dbReference>
<organism evidence="2 3">
    <name type="scientific">Anaerosolibacter carboniphilus</name>
    <dbReference type="NCBI Taxonomy" id="1417629"/>
    <lineage>
        <taxon>Bacteria</taxon>
        <taxon>Bacillati</taxon>
        <taxon>Bacillota</taxon>
        <taxon>Clostridia</taxon>
        <taxon>Peptostreptococcales</taxon>
        <taxon>Thermotaleaceae</taxon>
        <taxon>Anaerosolibacter</taxon>
    </lineage>
</organism>